<dbReference type="PANTHER" id="PTHR11439">
    <property type="entry name" value="GAG-POL-RELATED RETROTRANSPOSON"/>
    <property type="match status" value="1"/>
</dbReference>
<dbReference type="GO" id="GO:0016301">
    <property type="term" value="F:kinase activity"/>
    <property type="evidence" value="ECO:0007669"/>
    <property type="project" value="UniProtKB-KW"/>
</dbReference>
<feature type="non-terminal residue" evidence="1">
    <location>
        <position position="298"/>
    </location>
</feature>
<protein>
    <submittedName>
        <fullName evidence="1">Cysteine-rich RLK (Receptor-like protein kinase) 8</fullName>
    </submittedName>
</protein>
<name>A0A699JY71_TANCI</name>
<sequence length="298" mass="33841">IKDLGPIHYYLGIEFLRNKDGLTLTQRKYAIELVKYVSLLDTKPSATPLDPNRKLFMDNGDPLPDPSYYKTLVGKLLYLTITRPDLAFAAQAFNTFGTLHDGLYLLPSTTTPTTTLLTVLASISNSQLWHTRLGRTSLSTIKKVKNISFSSFYKLKKSIYGLKQANRQWFEKLTTFLISIGIKQSYVDTSLFTQKSTQRFITLLVIKDLGPIHYYLGIEFLRNKDGLTLTQRKYAIELVKYVSLLDTKPSATPLDPNRKLFMDNGDPLPDPSYYKTLVGKLLYLTITRPDLAFAAQAF</sequence>
<evidence type="ECO:0000313" key="1">
    <source>
        <dbReference type="EMBL" id="GFA65642.1"/>
    </source>
</evidence>
<gene>
    <name evidence="1" type="ORF">Tci_637614</name>
</gene>
<reference evidence="1" key="1">
    <citation type="journal article" date="2019" name="Sci. Rep.">
        <title>Draft genome of Tanacetum cinerariifolium, the natural source of mosquito coil.</title>
        <authorList>
            <person name="Yamashiro T."/>
            <person name="Shiraishi A."/>
            <person name="Satake H."/>
            <person name="Nakayama K."/>
        </authorList>
    </citation>
    <scope>NUCLEOTIDE SEQUENCE</scope>
</reference>
<keyword evidence="1" id="KW-0675">Receptor</keyword>
<comment type="caution">
    <text evidence="1">The sequence shown here is derived from an EMBL/GenBank/DDBJ whole genome shotgun (WGS) entry which is preliminary data.</text>
</comment>
<accession>A0A699JY71</accession>
<organism evidence="1">
    <name type="scientific">Tanacetum cinerariifolium</name>
    <name type="common">Dalmatian daisy</name>
    <name type="synonym">Chrysanthemum cinerariifolium</name>
    <dbReference type="NCBI Taxonomy" id="118510"/>
    <lineage>
        <taxon>Eukaryota</taxon>
        <taxon>Viridiplantae</taxon>
        <taxon>Streptophyta</taxon>
        <taxon>Embryophyta</taxon>
        <taxon>Tracheophyta</taxon>
        <taxon>Spermatophyta</taxon>
        <taxon>Magnoliopsida</taxon>
        <taxon>eudicotyledons</taxon>
        <taxon>Gunneridae</taxon>
        <taxon>Pentapetalae</taxon>
        <taxon>asterids</taxon>
        <taxon>campanulids</taxon>
        <taxon>Asterales</taxon>
        <taxon>Asteraceae</taxon>
        <taxon>Asteroideae</taxon>
        <taxon>Anthemideae</taxon>
        <taxon>Anthemidinae</taxon>
        <taxon>Tanacetum</taxon>
    </lineage>
</organism>
<keyword evidence="1" id="KW-0808">Transferase</keyword>
<dbReference type="AlphaFoldDB" id="A0A699JY71"/>
<keyword evidence="1" id="KW-0418">Kinase</keyword>
<dbReference type="EMBL" id="BKCJ010463140">
    <property type="protein sequence ID" value="GFA65642.1"/>
    <property type="molecule type" value="Genomic_DNA"/>
</dbReference>
<dbReference type="PANTHER" id="PTHR11439:SF470">
    <property type="entry name" value="CYSTEINE-RICH RLK (RECEPTOR-LIKE PROTEIN KINASE) 8"/>
    <property type="match status" value="1"/>
</dbReference>
<proteinExistence type="predicted"/>
<feature type="non-terminal residue" evidence="1">
    <location>
        <position position="1"/>
    </location>
</feature>